<dbReference type="GO" id="GO:0003677">
    <property type="term" value="F:DNA binding"/>
    <property type="evidence" value="ECO:0007669"/>
    <property type="project" value="UniProtKB-KW"/>
</dbReference>
<evidence type="ECO:0000259" key="4">
    <source>
        <dbReference type="PROSITE" id="PS51898"/>
    </source>
</evidence>
<dbReference type="InterPro" id="IPR050090">
    <property type="entry name" value="Tyrosine_recombinase_XerCD"/>
</dbReference>
<dbReference type="Gene3D" id="1.10.150.130">
    <property type="match status" value="1"/>
</dbReference>
<dbReference type="eggNOG" id="COG0582">
    <property type="taxonomic scope" value="Bacteria"/>
</dbReference>
<evidence type="ECO:0000313" key="5">
    <source>
        <dbReference type="EMBL" id="EAR14721.1"/>
    </source>
</evidence>
<feature type="domain" description="Tyr recombinase" evidence="4">
    <location>
        <begin position="219"/>
        <end position="403"/>
    </location>
</feature>
<comment type="similarity">
    <text evidence="1">Belongs to the 'phage' integrase family.</text>
</comment>
<dbReference type="InterPro" id="IPR035386">
    <property type="entry name" value="Arm-DNA-bind_5"/>
</dbReference>
<evidence type="ECO:0000313" key="6">
    <source>
        <dbReference type="Proteomes" id="UP000009049"/>
    </source>
</evidence>
<dbReference type="Proteomes" id="UP000009049">
    <property type="component" value="Chromosome"/>
</dbReference>
<keyword evidence="6" id="KW-1185">Reference proteome</keyword>
<dbReference type="SUPFAM" id="SSF56349">
    <property type="entry name" value="DNA breaking-rejoining enzymes"/>
    <property type="match status" value="1"/>
</dbReference>
<dbReference type="OrthoDB" id="1098628at2"/>
<dbReference type="RefSeq" id="WP_015754042.1">
    <property type="nucleotide sequence ID" value="NC_013222.1"/>
</dbReference>
<dbReference type="InterPro" id="IPR011010">
    <property type="entry name" value="DNA_brk_join_enz"/>
</dbReference>
<organism evidence="5 6">
    <name type="scientific">Robiginitalea biformata (strain ATCC BAA-864 / DSM 15991 / KCTC 12146 / HTCC2501)</name>
    <dbReference type="NCBI Taxonomy" id="313596"/>
    <lineage>
        <taxon>Bacteria</taxon>
        <taxon>Pseudomonadati</taxon>
        <taxon>Bacteroidota</taxon>
        <taxon>Flavobacteriia</taxon>
        <taxon>Flavobacteriales</taxon>
        <taxon>Flavobacteriaceae</taxon>
        <taxon>Robiginitalea</taxon>
    </lineage>
</organism>
<dbReference type="GO" id="GO:0006310">
    <property type="term" value="P:DNA recombination"/>
    <property type="evidence" value="ECO:0007669"/>
    <property type="project" value="UniProtKB-KW"/>
</dbReference>
<dbReference type="Gene3D" id="1.10.443.10">
    <property type="entry name" value="Intergrase catalytic core"/>
    <property type="match status" value="1"/>
</dbReference>
<gene>
    <name evidence="5" type="ordered locus">RB2501_10362</name>
</gene>
<protein>
    <submittedName>
        <fullName evidence="5">Tyrosine type site-specific recombinase</fullName>
    </submittedName>
</protein>
<dbReference type="Pfam" id="PF17293">
    <property type="entry name" value="Arm-DNA-bind_5"/>
    <property type="match status" value="1"/>
</dbReference>
<dbReference type="GO" id="GO:0015074">
    <property type="term" value="P:DNA integration"/>
    <property type="evidence" value="ECO:0007669"/>
    <property type="project" value="InterPro"/>
</dbReference>
<reference evidence="5 6" key="1">
    <citation type="journal article" date="2009" name="J. Bacteriol.">
        <title>Complete genome sequence of Robiginitalea biformata HTCC2501.</title>
        <authorList>
            <person name="Oh H.M."/>
            <person name="Giovannoni S.J."/>
            <person name="Lee K."/>
            <person name="Ferriera S."/>
            <person name="Johnson J."/>
            <person name="Cho J.C."/>
        </authorList>
    </citation>
    <scope>NUCLEOTIDE SEQUENCE [LARGE SCALE GENOMIC DNA]</scope>
    <source>
        <strain evidence="6">ATCC BAA-864 / HTCC2501 / KCTC 12146</strain>
    </source>
</reference>
<dbReference type="PROSITE" id="PS51898">
    <property type="entry name" value="TYR_RECOMBINASE"/>
    <property type="match status" value="1"/>
</dbReference>
<proteinExistence type="inferred from homology"/>
<dbReference type="Pfam" id="PF13102">
    <property type="entry name" value="Phage_int_SAM_5"/>
    <property type="match status" value="1"/>
</dbReference>
<dbReference type="InterPro" id="IPR002104">
    <property type="entry name" value="Integrase_catalytic"/>
</dbReference>
<dbReference type="PANTHER" id="PTHR30349:SF64">
    <property type="entry name" value="PROPHAGE INTEGRASE INTD-RELATED"/>
    <property type="match status" value="1"/>
</dbReference>
<keyword evidence="3" id="KW-0233">DNA recombination</keyword>
<dbReference type="InterPro" id="IPR025269">
    <property type="entry name" value="SAM-like_dom"/>
</dbReference>
<dbReference type="EMBL" id="CP001712">
    <property type="protein sequence ID" value="EAR14721.1"/>
    <property type="molecule type" value="Genomic_DNA"/>
</dbReference>
<dbReference type="CDD" id="cd01185">
    <property type="entry name" value="INTN1_C_like"/>
    <property type="match status" value="1"/>
</dbReference>
<dbReference type="Pfam" id="PF00589">
    <property type="entry name" value="Phage_integrase"/>
    <property type="match status" value="1"/>
</dbReference>
<keyword evidence="2" id="KW-0238">DNA-binding</keyword>
<dbReference type="KEGG" id="rbi:RB2501_10362"/>
<dbReference type="HOGENOM" id="CLU_033139_2_0_10"/>
<sequence>MTQTFSLLFYIKGKCHNPFVPVPIYMRITVDGKRSEMSTARKIDPEKWDAKAGRMRGNTQEASELNHYLDMIRAKINKIHYQFIESEKPFTARQIKERYLQKDQRFKMLMEVFEEHNRQMKSLVGKEYALGTWKRYNTTFKHTREFLKTEYRRDDIPMMEVDLRFINRFDYFLKFTKECNHNSSLKYINNFKKIIRMGVANDWIQKDPFYNFKAKFKWVDREYLTREELERLINYEVTVPRMGIVKDMFVFCCFTGLAYIDVKKLTPNNIVKHIDGSLWIQSARQKTRSKLGIPLLPTALEIIEKYEDHPKVVNGDCVIPVLSNQRSNAYLKEIADICGITKHLTTHLARHTFATTVTLSNGVPIETVGKLLGHRNLRATQHYAKIVNKKVADDMAALKNVLNLRKPQKETPRPQNRFLSSGE</sequence>
<dbReference type="InterPro" id="IPR010998">
    <property type="entry name" value="Integrase_recombinase_N"/>
</dbReference>
<evidence type="ECO:0000256" key="1">
    <source>
        <dbReference type="ARBA" id="ARBA00008857"/>
    </source>
</evidence>
<accession>A4CM29</accession>
<evidence type="ECO:0000256" key="2">
    <source>
        <dbReference type="ARBA" id="ARBA00023125"/>
    </source>
</evidence>
<dbReference type="PANTHER" id="PTHR30349">
    <property type="entry name" value="PHAGE INTEGRASE-RELATED"/>
    <property type="match status" value="1"/>
</dbReference>
<dbReference type="AlphaFoldDB" id="A4CM29"/>
<evidence type="ECO:0000256" key="3">
    <source>
        <dbReference type="ARBA" id="ARBA00023172"/>
    </source>
</evidence>
<dbReference type="STRING" id="313596.RB2501_10362"/>
<name>A4CM29_ROBBH</name>
<dbReference type="InterPro" id="IPR013762">
    <property type="entry name" value="Integrase-like_cat_sf"/>
</dbReference>